<dbReference type="InterPro" id="IPR051601">
    <property type="entry name" value="Serine_prot/Carboxylest_S33"/>
</dbReference>
<dbReference type="SUPFAM" id="SSF53474">
    <property type="entry name" value="alpha/beta-Hydrolases"/>
    <property type="match status" value="1"/>
</dbReference>
<dbReference type="InterPro" id="IPR029058">
    <property type="entry name" value="AB_hydrolase_fold"/>
</dbReference>
<comment type="subcellular location">
    <subcellularLocation>
        <location evidence="1">Peroxisome</location>
    </subcellularLocation>
</comment>
<evidence type="ECO:0000259" key="7">
    <source>
        <dbReference type="Pfam" id="PF00561"/>
    </source>
</evidence>
<evidence type="ECO:0000256" key="5">
    <source>
        <dbReference type="ARBA" id="ARBA00023026"/>
    </source>
</evidence>
<evidence type="ECO:0000256" key="3">
    <source>
        <dbReference type="ARBA" id="ARBA00010088"/>
    </source>
</evidence>
<protein>
    <submittedName>
        <fullName evidence="9">Alpha beta-hydrolase like protein</fullName>
    </submittedName>
</protein>
<name>A0A6S6VLF6_9PLEO</name>
<accession>A0A6S6VLF6</accession>
<evidence type="ECO:0000259" key="8">
    <source>
        <dbReference type="Pfam" id="PF08386"/>
    </source>
</evidence>
<keyword evidence="4" id="KW-0378">Hydrolase</keyword>
<dbReference type="Proteomes" id="UP000472372">
    <property type="component" value="Chromosome 3"/>
</dbReference>
<evidence type="ECO:0000256" key="1">
    <source>
        <dbReference type="ARBA" id="ARBA00004275"/>
    </source>
</evidence>
<comment type="similarity">
    <text evidence="2">Belongs to the AB hydrolase superfamily. AKT2 hydrolase family.</text>
</comment>
<evidence type="ECO:0000313" key="9">
    <source>
        <dbReference type="EMBL" id="CAE7021061.1"/>
    </source>
</evidence>
<dbReference type="PANTHER" id="PTHR43248:SF25">
    <property type="entry name" value="AB HYDROLASE-1 DOMAIN-CONTAINING PROTEIN-RELATED"/>
    <property type="match status" value="1"/>
</dbReference>
<sequence length="595" mass="66887">MAPSYQRLDDKENPNPSTAPRSGRWKGILFAAITSFLVIWVSVVFVILSQRRRWDSSNGGSGHQYANEKVSWQPCGSVAGHPLECVNLTVPMDHFDTSKSKDQTFRIPVIRLRGGEHATQNLLLNPGGPGGSGLRLIYRRGAQLREVVGDGLHIVSFDPRGVNGSVPRALCYPDNETKARLSPVRSKEAVHDSPEMYAWAKGFVRACKDTMGEQGGHITTPQTAADMNSILDAVGQQDMYYWGFSYGTTLGQTYAQLFPERSKRIIIDGVSNAFHWYGRDFDSIHYTDTENAFMGIFRQCIKEKENCALSSFGERAEDLHKVVMDLGERLKEQPMSVYVNNTAWGQLTYENIFFNGILPALYRPLKWYALAENLAKVLNSNATDAWLAYAQHEAFDMGDDSSDFVFNNDARSGPNYWTQDRKEFLEGTVLSFVNISMFGPSENLDYYTKQQWIVPKTMEYTPQSTVATAEPMLIVSMTIDPICPLISAKTAQRFFRDSRLVEIKGVGHCSVSVVSTCAANYIRGYLHGGVVPNERHVTCEVDRPYFIDAGHEDVLTRRSLGGIEQSEKDRIYRAQLALASDWQWMVRRNGLPMPL</sequence>
<proteinExistence type="inferred from homology"/>
<keyword evidence="6" id="KW-0576">Peroxisome</keyword>
<organism evidence="9 10">
    <name type="scientific">Pyrenophora teres f. teres</name>
    <dbReference type="NCBI Taxonomy" id="97479"/>
    <lineage>
        <taxon>Eukaryota</taxon>
        <taxon>Fungi</taxon>
        <taxon>Dikarya</taxon>
        <taxon>Ascomycota</taxon>
        <taxon>Pezizomycotina</taxon>
        <taxon>Dothideomycetes</taxon>
        <taxon>Pleosporomycetidae</taxon>
        <taxon>Pleosporales</taxon>
        <taxon>Pleosporineae</taxon>
        <taxon>Pleosporaceae</taxon>
        <taxon>Pyrenophora</taxon>
    </lineage>
</organism>
<keyword evidence="5" id="KW-0843">Virulence</keyword>
<dbReference type="Gene3D" id="3.40.50.1820">
    <property type="entry name" value="alpha/beta hydrolase"/>
    <property type="match status" value="1"/>
</dbReference>
<dbReference type="EMBL" id="HG992979">
    <property type="protein sequence ID" value="CAE7021061.1"/>
    <property type="molecule type" value="Genomic_DNA"/>
</dbReference>
<dbReference type="Pfam" id="PF00561">
    <property type="entry name" value="Abhydrolase_1"/>
    <property type="match status" value="1"/>
</dbReference>
<dbReference type="GO" id="GO:0005777">
    <property type="term" value="C:peroxisome"/>
    <property type="evidence" value="ECO:0007669"/>
    <property type="project" value="UniProtKB-SubCell"/>
</dbReference>
<feature type="domain" description="AB hydrolase-1" evidence="7">
    <location>
        <begin position="122"/>
        <end position="275"/>
    </location>
</feature>
<dbReference type="InterPro" id="IPR000073">
    <property type="entry name" value="AB_hydrolase_1"/>
</dbReference>
<dbReference type="Pfam" id="PF08386">
    <property type="entry name" value="Abhydrolase_4"/>
    <property type="match status" value="1"/>
</dbReference>
<feature type="domain" description="Peptidase S33 tripeptidyl aminopeptidase-like C-terminal" evidence="8">
    <location>
        <begin position="451"/>
        <end position="534"/>
    </location>
</feature>
<evidence type="ECO:0000313" key="10">
    <source>
        <dbReference type="Proteomes" id="UP000472372"/>
    </source>
</evidence>
<comment type="similarity">
    <text evidence="3">Belongs to the peptidase S33 family.</text>
</comment>
<evidence type="ECO:0000256" key="6">
    <source>
        <dbReference type="ARBA" id="ARBA00023140"/>
    </source>
</evidence>
<dbReference type="AlphaFoldDB" id="A0A6S6VLF6"/>
<evidence type="ECO:0000256" key="4">
    <source>
        <dbReference type="ARBA" id="ARBA00022801"/>
    </source>
</evidence>
<evidence type="ECO:0000256" key="2">
    <source>
        <dbReference type="ARBA" id="ARBA00005668"/>
    </source>
</evidence>
<reference evidence="9" key="1">
    <citation type="submission" date="2021-02" db="EMBL/GenBank/DDBJ databases">
        <authorList>
            <person name="Syme A R."/>
            <person name="Syme A R."/>
            <person name="Moolhuijzen P."/>
        </authorList>
    </citation>
    <scope>NUCLEOTIDE SEQUENCE</scope>
    <source>
        <strain evidence="9">W1-1</strain>
    </source>
</reference>
<dbReference type="PANTHER" id="PTHR43248">
    <property type="entry name" value="2-SUCCINYL-6-HYDROXY-2,4-CYCLOHEXADIENE-1-CARBOXYLATE SYNTHASE"/>
    <property type="match status" value="1"/>
</dbReference>
<gene>
    <name evidence="9" type="ORF">PTTW11_03191</name>
</gene>
<dbReference type="GO" id="GO:0016787">
    <property type="term" value="F:hydrolase activity"/>
    <property type="evidence" value="ECO:0007669"/>
    <property type="project" value="UniProtKB-KW"/>
</dbReference>
<dbReference type="InterPro" id="IPR013595">
    <property type="entry name" value="Pept_S33_TAP-like_C"/>
</dbReference>